<dbReference type="EMBL" id="CP017641">
    <property type="protein sequence ID" value="APZ96546.1"/>
    <property type="molecule type" value="Genomic_DNA"/>
</dbReference>
<evidence type="ECO:0000313" key="3">
    <source>
        <dbReference type="Proteomes" id="UP000187735"/>
    </source>
</evidence>
<name>A0A1P8WR54_9PLAN</name>
<dbReference type="KEGG" id="fmr:Fuma_06215"/>
<dbReference type="InterPro" id="IPR044031">
    <property type="entry name" value="TssC1_N"/>
</dbReference>
<dbReference type="Pfam" id="PF05591">
    <property type="entry name" value="T6SS_VipA"/>
    <property type="match status" value="1"/>
</dbReference>
<feature type="domain" description="TssC1 N-terminal" evidence="1">
    <location>
        <begin position="196"/>
        <end position="477"/>
    </location>
</feature>
<proteinExistence type="predicted"/>
<sequence length="501" mass="54804">MQVSTVFSQATPEANPVAIDDSTPFRILVMGDFGADKAWGKPRPIDRDNFDEVFSKLNVKVEIAGDANLPRMTVRLEEPDGFHPDRLYQQLEVFESLRARRQRLENDDTFADEAAAIRQADQSRSEGERPAVAPADVASAAVDPSDILDQAVQQTSAAQLPIAEQIAKGSVNVDQLVRQIVAPYVLDKADPRKPEFIAAVDSAISEVMRRVLHSPEFQQVEAAWQGVRMLIRRLETDASLQVSLLNVSQQDLAEDLCADDDLTRSKLYQLLVEETSVPGSEPWALVVGSYTFDNSLADTACLGRVAQVHAATRSVFVAGAEPRIVGANDLAATPHPNDWGEVDAEAQKRWNELRQHPAAAHVVLTMPRVLGRRPYGAESDPIDEFRFEEIPDGTAHNAYLWVNSAFAVATMIGQGFSTHGWACWQAWQPSFDGLPIFIYEDEDGDSVVQPCGEVELILSAGEVLSQVGITAVHSVRGDGAVLIPAVRLLSSADDAATFSWQ</sequence>
<dbReference type="RefSeq" id="WP_077027552.1">
    <property type="nucleotide sequence ID" value="NZ_CP017641.1"/>
</dbReference>
<dbReference type="OrthoDB" id="9764000at2"/>
<dbReference type="InterPro" id="IPR008312">
    <property type="entry name" value="T6SS_TssB1"/>
</dbReference>
<accession>A0A1P8WR54</accession>
<dbReference type="STRING" id="1891926.Fuma_06215"/>
<dbReference type="InterPro" id="IPR010269">
    <property type="entry name" value="T6SS_TssC-like"/>
</dbReference>
<dbReference type="Proteomes" id="UP000187735">
    <property type="component" value="Chromosome"/>
</dbReference>
<keyword evidence="3" id="KW-1185">Reference proteome</keyword>
<evidence type="ECO:0000259" key="1">
    <source>
        <dbReference type="Pfam" id="PF05943"/>
    </source>
</evidence>
<dbReference type="Pfam" id="PF05943">
    <property type="entry name" value="VipB"/>
    <property type="match status" value="1"/>
</dbReference>
<dbReference type="AlphaFoldDB" id="A0A1P8WR54"/>
<reference evidence="2 3" key="1">
    <citation type="journal article" date="2016" name="Front. Microbiol.">
        <title>Fuerstia marisgermanicae gen. nov., sp. nov., an Unusual Member of the Phylum Planctomycetes from the German Wadden Sea.</title>
        <authorList>
            <person name="Kohn T."/>
            <person name="Heuer A."/>
            <person name="Jogler M."/>
            <person name="Vollmers J."/>
            <person name="Boedeker C."/>
            <person name="Bunk B."/>
            <person name="Rast P."/>
            <person name="Borchert D."/>
            <person name="Glockner I."/>
            <person name="Freese H.M."/>
            <person name="Klenk H.P."/>
            <person name="Overmann J."/>
            <person name="Kaster A.K."/>
            <person name="Rohde M."/>
            <person name="Wiegand S."/>
            <person name="Jogler C."/>
        </authorList>
    </citation>
    <scope>NUCLEOTIDE SEQUENCE [LARGE SCALE GENOMIC DNA]</scope>
    <source>
        <strain evidence="2 3">NH11</strain>
    </source>
</reference>
<evidence type="ECO:0000313" key="2">
    <source>
        <dbReference type="EMBL" id="APZ96546.1"/>
    </source>
</evidence>
<organism evidence="2 3">
    <name type="scientific">Fuerstiella marisgermanici</name>
    <dbReference type="NCBI Taxonomy" id="1891926"/>
    <lineage>
        <taxon>Bacteria</taxon>
        <taxon>Pseudomonadati</taxon>
        <taxon>Planctomycetota</taxon>
        <taxon>Planctomycetia</taxon>
        <taxon>Planctomycetales</taxon>
        <taxon>Planctomycetaceae</taxon>
        <taxon>Fuerstiella</taxon>
    </lineage>
</organism>
<dbReference type="PANTHER" id="PTHR35565:SF1">
    <property type="entry name" value="TYPE VI SECRETION SYSTEM CONTRACTILE SHEATH LARGE SUBUNIT"/>
    <property type="match status" value="1"/>
</dbReference>
<dbReference type="PANTHER" id="PTHR35565">
    <property type="entry name" value="CYTOPLASMIC PROTEIN-RELATED"/>
    <property type="match status" value="1"/>
</dbReference>
<gene>
    <name evidence="2" type="ORF">Fuma_06215</name>
</gene>
<protein>
    <submittedName>
        <fullName evidence="2">Type VI secretion protein, EvpB/ family</fullName>
    </submittedName>
</protein>